<dbReference type="NCBIfam" id="NF038083">
    <property type="entry name" value="CU044_5270_fam"/>
    <property type="match status" value="1"/>
</dbReference>
<dbReference type="RefSeq" id="WP_143936931.1">
    <property type="nucleotide sequence ID" value="NZ_VKKG01000001.1"/>
</dbReference>
<sequence length="343" mass="37157">MNQTFEELMRTADPARDVGPLPPARRAAVLEAATTARPVPIRPGRRPLRWVAAAAALAFVGGAAALQFRGTPAAEARADEVLETAAINATDPAVTPGQYWAVTTSTTGVMGVCETESNEDCYNGYVYRSTRTDYIEVTGSLPSWHVDGEIEVVEVLDERAANPLHPDPNVWTTNLAPNDFPGGWQQTSPAWLAALPRDHELLRERLYAESAQGNDKSAFTYATDLLRSGLVPADLRASLFEVIASIPGTIVTEEVATVDSREGVAIGRIEDGEVKSEIIIDPEVGQVIAERGYSEDPVVRQWDLGTTYDRRLVDSIPQEVSEIAVRQVCTPPTSDNATTCEVE</sequence>
<dbReference type="AlphaFoldDB" id="A0A553K565"/>
<evidence type="ECO:0000313" key="3">
    <source>
        <dbReference type="Proteomes" id="UP000317638"/>
    </source>
</evidence>
<keyword evidence="3" id="KW-1185">Reference proteome</keyword>
<dbReference type="EMBL" id="VKKG01000001">
    <property type="protein sequence ID" value="TRY19844.1"/>
    <property type="molecule type" value="Genomic_DNA"/>
</dbReference>
<accession>A0A553K565</accession>
<comment type="caution">
    <text evidence="2">The sequence shown here is derived from an EMBL/GenBank/DDBJ whole genome shotgun (WGS) entry which is preliminary data.</text>
</comment>
<dbReference type="OrthoDB" id="3387554at2"/>
<reference evidence="2 3" key="1">
    <citation type="submission" date="2019-07" db="EMBL/GenBank/DDBJ databases">
        <authorList>
            <person name="Zhou L.-Y."/>
        </authorList>
    </citation>
    <scope>NUCLEOTIDE SEQUENCE [LARGE SCALE GENOMIC DNA]</scope>
    <source>
        <strain evidence="2 3">YIM 101269</strain>
    </source>
</reference>
<feature type="region of interest" description="Disordered" evidence="1">
    <location>
        <begin position="1"/>
        <end position="22"/>
    </location>
</feature>
<feature type="compositionally biased region" description="Basic and acidic residues" evidence="1">
    <location>
        <begin position="7"/>
        <end position="16"/>
    </location>
</feature>
<evidence type="ECO:0000256" key="1">
    <source>
        <dbReference type="SAM" id="MobiDB-lite"/>
    </source>
</evidence>
<gene>
    <name evidence="2" type="ORF">FOJ82_02895</name>
</gene>
<evidence type="ECO:0008006" key="4">
    <source>
        <dbReference type="Google" id="ProtNLM"/>
    </source>
</evidence>
<proteinExistence type="predicted"/>
<evidence type="ECO:0000313" key="2">
    <source>
        <dbReference type="EMBL" id="TRY19844.1"/>
    </source>
</evidence>
<organism evidence="2 3">
    <name type="scientific">Tessaracoccus rhinocerotis</name>
    <dbReference type="NCBI Taxonomy" id="1689449"/>
    <lineage>
        <taxon>Bacteria</taxon>
        <taxon>Bacillati</taxon>
        <taxon>Actinomycetota</taxon>
        <taxon>Actinomycetes</taxon>
        <taxon>Propionibacteriales</taxon>
        <taxon>Propionibacteriaceae</taxon>
        <taxon>Tessaracoccus</taxon>
    </lineage>
</organism>
<protein>
    <recommendedName>
        <fullName evidence="4">CU044_5270 family protein</fullName>
    </recommendedName>
</protein>
<name>A0A553K565_9ACTN</name>
<dbReference type="InterPro" id="IPR047789">
    <property type="entry name" value="CU044_5270-like"/>
</dbReference>
<dbReference type="Proteomes" id="UP000317638">
    <property type="component" value="Unassembled WGS sequence"/>
</dbReference>